<evidence type="ECO:0000256" key="1">
    <source>
        <dbReference type="ARBA" id="ARBA00022679"/>
    </source>
</evidence>
<organism evidence="4 5">
    <name type="scientific">Posidoniimonas corsicana</name>
    <dbReference type="NCBI Taxonomy" id="1938618"/>
    <lineage>
        <taxon>Bacteria</taxon>
        <taxon>Pseudomonadati</taxon>
        <taxon>Planctomycetota</taxon>
        <taxon>Planctomycetia</taxon>
        <taxon>Pirellulales</taxon>
        <taxon>Lacipirellulaceae</taxon>
        <taxon>Posidoniimonas</taxon>
    </lineage>
</organism>
<dbReference type="OrthoDB" id="2514738at2"/>
<dbReference type="InterPro" id="IPR013747">
    <property type="entry name" value="ACP_syn_III_C"/>
</dbReference>
<sequence>MPCYLTQTASFLPGVPVDNDSIQLFLGALDGEEAVREKILTMNGIVRRHYAQDERQRPTHDVYRLGAEAVGRLGSAAGCGGATYLSAGTTFAPLAAPGYASLLHARLAEAGLLRQPVEISSHAGICSSAAAALAAAVRAVASGDHASALCVGAEHSSEVLKSSVIQPVDDRADHANLRNSRWFMSVFLRFMLSDGAGAFLLQDRPREDGLSLRVDWTHSLSLADRAPLCMKLESRNSLLSQDVSVLSEHLFPCVDVFLEDAFRRRSDSVDDYRMVLPHMSSFFFRRKMERAIAKRCADPQAPTPYWTNLATAGNTGAASIFVMLDEYLHTQPVEPGDRLLLFVPESGQFNFVLISLTAVSS</sequence>
<keyword evidence="2" id="KW-0012">Acyltransferase</keyword>
<dbReference type="Gene3D" id="3.40.47.10">
    <property type="match status" value="2"/>
</dbReference>
<keyword evidence="5" id="KW-1185">Reference proteome</keyword>
<dbReference type="PANTHER" id="PTHR34069:SF2">
    <property type="entry name" value="BETA-KETOACYL-[ACYL-CARRIER-PROTEIN] SYNTHASE III"/>
    <property type="match status" value="1"/>
</dbReference>
<dbReference type="PANTHER" id="PTHR34069">
    <property type="entry name" value="3-OXOACYL-[ACYL-CARRIER-PROTEIN] SYNTHASE 3"/>
    <property type="match status" value="1"/>
</dbReference>
<dbReference type="Pfam" id="PF08541">
    <property type="entry name" value="ACP_syn_III_C"/>
    <property type="match status" value="1"/>
</dbReference>
<dbReference type="RefSeq" id="WP_146564251.1">
    <property type="nucleotide sequence ID" value="NZ_SIHJ01000001.1"/>
</dbReference>
<dbReference type="Proteomes" id="UP000316714">
    <property type="component" value="Unassembled WGS sequence"/>
</dbReference>
<dbReference type="InterPro" id="IPR016039">
    <property type="entry name" value="Thiolase-like"/>
</dbReference>
<evidence type="ECO:0000259" key="3">
    <source>
        <dbReference type="Pfam" id="PF08541"/>
    </source>
</evidence>
<keyword evidence="1" id="KW-0808">Transferase</keyword>
<dbReference type="GO" id="GO:0044550">
    <property type="term" value="P:secondary metabolite biosynthetic process"/>
    <property type="evidence" value="ECO:0007669"/>
    <property type="project" value="TreeGrafter"/>
</dbReference>
<dbReference type="GO" id="GO:0016746">
    <property type="term" value="F:acyltransferase activity"/>
    <property type="evidence" value="ECO:0007669"/>
    <property type="project" value="UniProtKB-KW"/>
</dbReference>
<accession>A0A5C5VGA0</accession>
<evidence type="ECO:0000313" key="5">
    <source>
        <dbReference type="Proteomes" id="UP000316714"/>
    </source>
</evidence>
<proteinExistence type="predicted"/>
<feature type="domain" description="Beta-ketoacyl-[acyl-carrier-protein] synthase III C-terminal" evidence="3">
    <location>
        <begin position="269"/>
        <end position="342"/>
    </location>
</feature>
<reference evidence="4 5" key="1">
    <citation type="submission" date="2019-02" db="EMBL/GenBank/DDBJ databases">
        <title>Deep-cultivation of Planctomycetes and their phenomic and genomic characterization uncovers novel biology.</title>
        <authorList>
            <person name="Wiegand S."/>
            <person name="Jogler M."/>
            <person name="Boedeker C."/>
            <person name="Pinto D."/>
            <person name="Vollmers J."/>
            <person name="Rivas-Marin E."/>
            <person name="Kohn T."/>
            <person name="Peeters S.H."/>
            <person name="Heuer A."/>
            <person name="Rast P."/>
            <person name="Oberbeckmann S."/>
            <person name="Bunk B."/>
            <person name="Jeske O."/>
            <person name="Meyerdierks A."/>
            <person name="Storesund J.E."/>
            <person name="Kallscheuer N."/>
            <person name="Luecker S."/>
            <person name="Lage O.M."/>
            <person name="Pohl T."/>
            <person name="Merkel B.J."/>
            <person name="Hornburger P."/>
            <person name="Mueller R.-W."/>
            <person name="Bruemmer F."/>
            <person name="Labrenz M."/>
            <person name="Spormann A.M."/>
            <person name="Op Den Camp H."/>
            <person name="Overmann J."/>
            <person name="Amann R."/>
            <person name="Jetten M.S.M."/>
            <person name="Mascher T."/>
            <person name="Medema M.H."/>
            <person name="Devos D.P."/>
            <person name="Kaster A.-K."/>
            <person name="Ovreas L."/>
            <person name="Rohde M."/>
            <person name="Galperin M.Y."/>
            <person name="Jogler C."/>
        </authorList>
    </citation>
    <scope>NUCLEOTIDE SEQUENCE [LARGE SCALE GENOMIC DNA]</scope>
    <source>
        <strain evidence="4 5">KOR34</strain>
    </source>
</reference>
<protein>
    <submittedName>
        <fullName evidence="4">3-oxoacyl-(Acyl carrier protein) synthase III</fullName>
    </submittedName>
</protein>
<evidence type="ECO:0000256" key="2">
    <source>
        <dbReference type="ARBA" id="ARBA00023315"/>
    </source>
</evidence>
<gene>
    <name evidence="4" type="ORF">KOR34_18740</name>
</gene>
<comment type="caution">
    <text evidence="4">The sequence shown here is derived from an EMBL/GenBank/DDBJ whole genome shotgun (WGS) entry which is preliminary data.</text>
</comment>
<evidence type="ECO:0000313" key="4">
    <source>
        <dbReference type="EMBL" id="TWT36929.1"/>
    </source>
</evidence>
<dbReference type="EMBL" id="SIHJ01000001">
    <property type="protein sequence ID" value="TWT36929.1"/>
    <property type="molecule type" value="Genomic_DNA"/>
</dbReference>
<dbReference type="AlphaFoldDB" id="A0A5C5VGA0"/>
<name>A0A5C5VGA0_9BACT</name>
<dbReference type="SUPFAM" id="SSF53901">
    <property type="entry name" value="Thiolase-like"/>
    <property type="match status" value="1"/>
</dbReference>